<dbReference type="STRING" id="1230097.A0A423W562"/>
<reference evidence="5 6" key="1">
    <citation type="submission" date="2015-09" db="EMBL/GenBank/DDBJ databases">
        <title>Host preference determinants of Valsa canker pathogens revealed by comparative genomics.</title>
        <authorList>
            <person name="Yin Z."/>
            <person name="Huang L."/>
        </authorList>
    </citation>
    <scope>NUCLEOTIDE SEQUENCE [LARGE SCALE GENOMIC DNA]</scope>
    <source>
        <strain evidence="5 6">SXYLt</strain>
    </source>
</reference>
<dbReference type="InParanoid" id="A0A423W562"/>
<evidence type="ECO:0000256" key="3">
    <source>
        <dbReference type="ARBA" id="ARBA00022679"/>
    </source>
</evidence>
<evidence type="ECO:0000256" key="2">
    <source>
        <dbReference type="ARBA" id="ARBA00022603"/>
    </source>
</evidence>
<proteinExistence type="inferred from homology"/>
<dbReference type="CDD" id="cd02440">
    <property type="entry name" value="AdoMet_MTases"/>
    <property type="match status" value="1"/>
</dbReference>
<dbReference type="InterPro" id="IPR029063">
    <property type="entry name" value="SAM-dependent_MTases_sf"/>
</dbReference>
<evidence type="ECO:0000313" key="6">
    <source>
        <dbReference type="Proteomes" id="UP000285146"/>
    </source>
</evidence>
<sequence length="238" mass="27473">MAADFEKQEYWHKRFATETNFEWLSTSEEFMNILNDDEDFASLDKSQKILQIGCGTSDLHNWLRKHGFLNVLNIDYESLAIDRGKQLEKAVFRDVCMRYAVADATHLDLSEKFDFVLDKSTVDAISCGGEDAFLRMCHGVKDHLAPGGFWISMSYSKWRFEVDGLPFNCQEIAKIPTQKLRETDPDIFYHCYKLTPKNVYDVLRTERGNRGDLNSQSQITTIEDSQSAVDRKEQNSLV</sequence>
<feature type="domain" description="Methyltransferase type 11" evidence="4">
    <location>
        <begin position="50"/>
        <end position="149"/>
    </location>
</feature>
<dbReference type="Proteomes" id="UP000285146">
    <property type="component" value="Unassembled WGS sequence"/>
</dbReference>
<evidence type="ECO:0000313" key="5">
    <source>
        <dbReference type="EMBL" id="ROV98492.1"/>
    </source>
</evidence>
<organism evidence="5 6">
    <name type="scientific">Cytospora leucostoma</name>
    <dbReference type="NCBI Taxonomy" id="1230097"/>
    <lineage>
        <taxon>Eukaryota</taxon>
        <taxon>Fungi</taxon>
        <taxon>Dikarya</taxon>
        <taxon>Ascomycota</taxon>
        <taxon>Pezizomycotina</taxon>
        <taxon>Sordariomycetes</taxon>
        <taxon>Sordariomycetidae</taxon>
        <taxon>Diaporthales</taxon>
        <taxon>Cytosporaceae</taxon>
        <taxon>Cytospora</taxon>
    </lineage>
</organism>
<comment type="similarity">
    <text evidence="1">Belongs to the methyltransferase superfamily.</text>
</comment>
<evidence type="ECO:0000259" key="4">
    <source>
        <dbReference type="Pfam" id="PF08241"/>
    </source>
</evidence>
<name>A0A423W562_9PEZI</name>
<dbReference type="PANTHER" id="PTHR12176">
    <property type="entry name" value="SAM-DEPENDENT METHYLTRANSFERASE SUPERFAMILY PROTEIN"/>
    <property type="match status" value="1"/>
</dbReference>
<dbReference type="InterPro" id="IPR051419">
    <property type="entry name" value="Lys/N-term_MeTrsfase_sf"/>
</dbReference>
<comment type="caution">
    <text evidence="5">The sequence shown here is derived from an EMBL/GenBank/DDBJ whole genome shotgun (WGS) entry which is preliminary data.</text>
</comment>
<protein>
    <recommendedName>
        <fullName evidence="4">Methyltransferase type 11 domain-containing protein</fullName>
    </recommendedName>
</protein>
<dbReference type="AlphaFoldDB" id="A0A423W562"/>
<dbReference type="GO" id="GO:0008757">
    <property type="term" value="F:S-adenosylmethionine-dependent methyltransferase activity"/>
    <property type="evidence" value="ECO:0007669"/>
    <property type="project" value="InterPro"/>
</dbReference>
<dbReference type="SUPFAM" id="SSF53335">
    <property type="entry name" value="S-adenosyl-L-methionine-dependent methyltransferases"/>
    <property type="match status" value="1"/>
</dbReference>
<accession>A0A423W562</accession>
<dbReference type="Gene3D" id="3.40.50.150">
    <property type="entry name" value="Vaccinia Virus protein VP39"/>
    <property type="match status" value="1"/>
</dbReference>
<dbReference type="EMBL" id="LKEB01000061">
    <property type="protein sequence ID" value="ROV98492.1"/>
    <property type="molecule type" value="Genomic_DNA"/>
</dbReference>
<gene>
    <name evidence="5" type="ORF">VPNG_08550</name>
</gene>
<dbReference type="Pfam" id="PF08241">
    <property type="entry name" value="Methyltransf_11"/>
    <property type="match status" value="1"/>
</dbReference>
<keyword evidence="6" id="KW-1185">Reference proteome</keyword>
<dbReference type="InterPro" id="IPR013216">
    <property type="entry name" value="Methyltransf_11"/>
</dbReference>
<evidence type="ECO:0000256" key="1">
    <source>
        <dbReference type="ARBA" id="ARBA00008361"/>
    </source>
</evidence>
<dbReference type="PANTHER" id="PTHR12176:SF84">
    <property type="entry name" value="METHYLTRANSFERASE DOMAIN-CONTAINING PROTEIN"/>
    <property type="match status" value="1"/>
</dbReference>
<dbReference type="OrthoDB" id="411785at2759"/>
<dbReference type="GO" id="GO:0032259">
    <property type="term" value="P:methylation"/>
    <property type="evidence" value="ECO:0007669"/>
    <property type="project" value="UniProtKB-KW"/>
</dbReference>
<keyword evidence="3" id="KW-0808">Transferase</keyword>
<keyword evidence="2" id="KW-0489">Methyltransferase</keyword>